<proteinExistence type="predicted"/>
<sequence>MRILRWLPGRLFSAVIVLLGASLLIFAAGRSLPGDYANTVLGPLSSEEARVELRESFGFDRSLPEQYVLWLRNALEGDFGLSLASQRPVREEIASRLPITALLAAMGMVLTIAIGVPLGVYAGCHVADGRRSAATRIVSTIGISLPEFVVGSVVVFLFSHFDFGLTVGTFVSPAEDFGAGIVSLLLPALVMAIPCIAATARATRNAVIDVLVEPHIAAAIARGETPGFIIRHHVLRNALIPVLTLTAIIMAYLLGGAIIVERVFNVPGLGSYLVLALGRRDYPVIQAVVLLTTAIFVLMSLLVDILTGIIDPRVAVTKAGPGA</sequence>
<keyword evidence="2" id="KW-1185">Reference proteome</keyword>
<comment type="caution">
    <text evidence="1">The sequence shown here is derived from an EMBL/GenBank/DDBJ whole genome shotgun (WGS) entry which is preliminary data.</text>
</comment>
<evidence type="ECO:0000313" key="2">
    <source>
        <dbReference type="Proteomes" id="UP000616151"/>
    </source>
</evidence>
<dbReference type="Proteomes" id="UP000616151">
    <property type="component" value="Unassembled WGS sequence"/>
</dbReference>
<organism evidence="1 2">
    <name type="scientific">Taklimakanibacter albus</name>
    <dbReference type="NCBI Taxonomy" id="2800327"/>
    <lineage>
        <taxon>Bacteria</taxon>
        <taxon>Pseudomonadati</taxon>
        <taxon>Pseudomonadota</taxon>
        <taxon>Alphaproteobacteria</taxon>
        <taxon>Hyphomicrobiales</taxon>
        <taxon>Aestuariivirgaceae</taxon>
        <taxon>Taklimakanibacter</taxon>
    </lineage>
</organism>
<dbReference type="EMBL" id="JAENHL010000007">
    <property type="protein sequence ID" value="MBK1867283.1"/>
    <property type="molecule type" value="Genomic_DNA"/>
</dbReference>
<name>A0ACC5R3U7_9HYPH</name>
<evidence type="ECO:0000313" key="1">
    <source>
        <dbReference type="EMBL" id="MBK1867283.1"/>
    </source>
</evidence>
<reference evidence="1" key="1">
    <citation type="submission" date="2021-01" db="EMBL/GenBank/DDBJ databases">
        <authorList>
            <person name="Sun Q."/>
        </authorList>
    </citation>
    <scope>NUCLEOTIDE SEQUENCE</scope>
    <source>
        <strain evidence="1">YIM B02566</strain>
    </source>
</reference>
<gene>
    <name evidence="1" type="ORF">JHL16_13085</name>
</gene>
<protein>
    <submittedName>
        <fullName evidence="1">ABC transporter permease</fullName>
    </submittedName>
</protein>
<accession>A0ACC5R3U7</accession>